<name>A0ABN8IL85_9NEOP</name>
<dbReference type="Proteomes" id="UP000837857">
    <property type="component" value="Chromosome 24"/>
</dbReference>
<dbReference type="EMBL" id="OW152836">
    <property type="protein sequence ID" value="CAH2057192.1"/>
    <property type="molecule type" value="Genomic_DNA"/>
</dbReference>
<accession>A0ABN8IL85</accession>
<reference evidence="1" key="1">
    <citation type="submission" date="2022-03" db="EMBL/GenBank/DDBJ databases">
        <authorList>
            <person name="Martin H S."/>
        </authorList>
    </citation>
    <scope>NUCLEOTIDE SEQUENCE</scope>
</reference>
<protein>
    <submittedName>
        <fullName evidence="1">Uncharacterized protein</fullName>
    </submittedName>
</protein>
<sequence length="95" mass="10586">MLEEYYPCPIKTSYGAGTTQAIAPRQLATPDLDRIYPAGSVTGTRCVAHLPLPPPPSRSADSDVLRSCHGRWRVRRDMCAPFAPQEEWKRMTSPT</sequence>
<proteinExistence type="predicted"/>
<organism evidence="1 2">
    <name type="scientific">Iphiclides podalirius</name>
    <name type="common">scarce swallowtail</name>
    <dbReference type="NCBI Taxonomy" id="110791"/>
    <lineage>
        <taxon>Eukaryota</taxon>
        <taxon>Metazoa</taxon>
        <taxon>Ecdysozoa</taxon>
        <taxon>Arthropoda</taxon>
        <taxon>Hexapoda</taxon>
        <taxon>Insecta</taxon>
        <taxon>Pterygota</taxon>
        <taxon>Neoptera</taxon>
        <taxon>Endopterygota</taxon>
        <taxon>Lepidoptera</taxon>
        <taxon>Glossata</taxon>
        <taxon>Ditrysia</taxon>
        <taxon>Papilionoidea</taxon>
        <taxon>Papilionidae</taxon>
        <taxon>Papilioninae</taxon>
        <taxon>Iphiclides</taxon>
    </lineage>
</organism>
<evidence type="ECO:0000313" key="2">
    <source>
        <dbReference type="Proteomes" id="UP000837857"/>
    </source>
</evidence>
<evidence type="ECO:0000313" key="1">
    <source>
        <dbReference type="EMBL" id="CAH2057192.1"/>
    </source>
</evidence>
<feature type="non-terminal residue" evidence="1">
    <location>
        <position position="1"/>
    </location>
</feature>
<gene>
    <name evidence="1" type="ORF">IPOD504_LOCUS10062</name>
</gene>
<keyword evidence="2" id="KW-1185">Reference proteome</keyword>